<feature type="domain" description="Cyclic nucleotide-binding" evidence="3">
    <location>
        <begin position="17"/>
        <end position="123"/>
    </location>
</feature>
<dbReference type="InterPro" id="IPR018490">
    <property type="entry name" value="cNMP-bd_dom_sf"/>
</dbReference>
<evidence type="ECO:0000256" key="2">
    <source>
        <dbReference type="PROSITE-ProRule" id="PRU00703"/>
    </source>
</evidence>
<feature type="domain" description="CBS" evidence="4">
    <location>
        <begin position="234"/>
        <end position="290"/>
    </location>
</feature>
<proteinExistence type="predicted"/>
<dbReference type="InterPro" id="IPR000644">
    <property type="entry name" value="CBS_dom"/>
</dbReference>
<dbReference type="Gene3D" id="3.10.580.10">
    <property type="entry name" value="CBS-domain"/>
    <property type="match status" value="1"/>
</dbReference>
<dbReference type="Pfam" id="PF10335">
    <property type="entry name" value="DUF294_C"/>
    <property type="match status" value="1"/>
</dbReference>
<keyword evidence="1 2" id="KW-0129">CBS domain</keyword>
<dbReference type="Proteomes" id="UP000001235">
    <property type="component" value="Chromosome"/>
</dbReference>
<dbReference type="AlphaFoldDB" id="D9SCP6"/>
<name>D9SCP6_GALCS</name>
<organism evidence="5 6">
    <name type="scientific">Gallionella capsiferriformans (strain ES-2)</name>
    <name type="common">Gallionella ferruginea capsiferriformans (strain ES-2)</name>
    <dbReference type="NCBI Taxonomy" id="395494"/>
    <lineage>
        <taxon>Bacteria</taxon>
        <taxon>Pseudomonadati</taxon>
        <taxon>Pseudomonadota</taxon>
        <taxon>Betaproteobacteria</taxon>
        <taxon>Nitrosomonadales</taxon>
        <taxon>Gallionellaceae</taxon>
        <taxon>Gallionella</taxon>
    </lineage>
</organism>
<dbReference type="InterPro" id="IPR046342">
    <property type="entry name" value="CBS_dom_sf"/>
</dbReference>
<keyword evidence="5" id="KW-0808">Transferase</keyword>
<dbReference type="RefSeq" id="WP_013294547.1">
    <property type="nucleotide sequence ID" value="NC_014394.1"/>
</dbReference>
<dbReference type="SMART" id="SM00116">
    <property type="entry name" value="CBS"/>
    <property type="match status" value="2"/>
</dbReference>
<dbReference type="KEGG" id="gca:Galf_2632"/>
<dbReference type="InterPro" id="IPR051257">
    <property type="entry name" value="Diverse_CBS-Domain"/>
</dbReference>
<feature type="domain" description="CBS" evidence="4">
    <location>
        <begin position="169"/>
        <end position="226"/>
    </location>
</feature>
<dbReference type="HOGENOM" id="CLU_027866_1_0_4"/>
<dbReference type="Pfam" id="PF00571">
    <property type="entry name" value="CBS"/>
    <property type="match status" value="2"/>
</dbReference>
<dbReference type="InterPro" id="IPR005105">
    <property type="entry name" value="GlnD_Uridyltrans_N"/>
</dbReference>
<dbReference type="eggNOG" id="COG2905">
    <property type="taxonomic scope" value="Bacteria"/>
</dbReference>
<protein>
    <submittedName>
        <fullName evidence="5">Putative CBS domain and cyclic nucleotide-regulated nucleotidyltransferase</fullName>
    </submittedName>
</protein>
<dbReference type="Gene3D" id="2.60.120.10">
    <property type="entry name" value="Jelly Rolls"/>
    <property type="match status" value="1"/>
</dbReference>
<sequence>MSAIHTSQLAFFAAHAPFDRMEMAHLLWMTERLKLGYYAQNEVIVSPEQGAVERFLVIKQGVVQGEQSVAHASDTDTWLELAEGECFPLGALLAHRPVASIYRAVKDTFCYELPLADFNELLGMSAPFRDFCTRRIANLLEHSKQVIQAQYTQSSSEQQSLTSPLSAIIRRAPVTCAPDTTVREVLARMHELRVGSMIAIDDQGRPQGILTLPDVLERIALPQINLDQPVIGIMTTQLTFLPPQALAYEAALTMAKQGFRHVLVVDNERLVGLVSEKDLFALQRVGLRQIGSAIRHANKVDEFRQSAADIRRMAHNMMAQGVAAEQLTQFISTFNDLLTSRVVELEYADSGIAALSDRLCWIALGSEGRFEQTLSTDQDNALIFRVPDGMTADGVREVMLPVARRINETLALCGFPLCRGNVMASNPQWCLSLEEWKRTFSNWISNGTPVALLHASIFFDFRAVFGTGALAEELRLWLVRVATENSRFLHQMAQNAMSIRPPLGVVRDFVVGKEHTLDLKLNGITPFVDAARIFSLAAGVTQTSTIQRLRVSAAKLKIHPAEVEAWIDAFLFIQVLRMRHHDEGQEQGLSDEALNNLIDPEALHELDRRILKEAFRQARKLQARLALEYHL</sequence>
<reference evidence="5 6" key="1">
    <citation type="submission" date="2010-08" db="EMBL/GenBank/DDBJ databases">
        <title>Complete sequence of Gallionella capsiferriformans ES-2.</title>
        <authorList>
            <consortium name="US DOE Joint Genome Institute"/>
            <person name="Lucas S."/>
            <person name="Copeland A."/>
            <person name="Lapidus A."/>
            <person name="Cheng J.-F."/>
            <person name="Bruce D."/>
            <person name="Goodwin L."/>
            <person name="Pitluck S."/>
            <person name="Chertkov O."/>
            <person name="Davenport K.W."/>
            <person name="Detter J.C."/>
            <person name="Han C."/>
            <person name="Tapia R."/>
            <person name="Land M."/>
            <person name="Hauser L."/>
            <person name="Chang Y.-J."/>
            <person name="Jeffries C."/>
            <person name="Kyrpides N."/>
            <person name="Ivanova N."/>
            <person name="Mikhailova N."/>
            <person name="Shelobolina E.S."/>
            <person name="Picardal F."/>
            <person name="Roden E."/>
            <person name="Emerson D."/>
            <person name="Woyke T."/>
        </authorList>
    </citation>
    <scope>NUCLEOTIDE SEQUENCE [LARGE SCALE GENOMIC DNA]</scope>
    <source>
        <strain evidence="5 6">ES-2</strain>
    </source>
</reference>
<evidence type="ECO:0000313" key="5">
    <source>
        <dbReference type="EMBL" id="ADL56628.1"/>
    </source>
</evidence>
<accession>D9SCP6</accession>
<evidence type="ECO:0000313" key="6">
    <source>
        <dbReference type="Proteomes" id="UP000001235"/>
    </source>
</evidence>
<dbReference type="PANTHER" id="PTHR43080">
    <property type="entry name" value="CBS DOMAIN-CONTAINING PROTEIN CBSX3, MITOCHONDRIAL"/>
    <property type="match status" value="1"/>
</dbReference>
<dbReference type="SUPFAM" id="SSF54631">
    <property type="entry name" value="CBS-domain pair"/>
    <property type="match status" value="1"/>
</dbReference>
<evidence type="ECO:0000259" key="4">
    <source>
        <dbReference type="PROSITE" id="PS51371"/>
    </source>
</evidence>
<dbReference type="InterPro" id="IPR000595">
    <property type="entry name" value="cNMP-bd_dom"/>
</dbReference>
<evidence type="ECO:0000256" key="1">
    <source>
        <dbReference type="ARBA" id="ARBA00023122"/>
    </source>
</evidence>
<dbReference type="OrthoDB" id="9808528at2"/>
<evidence type="ECO:0000259" key="3">
    <source>
        <dbReference type="PROSITE" id="PS50042"/>
    </source>
</evidence>
<dbReference type="CDD" id="cd05401">
    <property type="entry name" value="NT_GlnE_GlnD_like"/>
    <property type="match status" value="1"/>
</dbReference>
<dbReference type="PANTHER" id="PTHR43080:SF2">
    <property type="entry name" value="CBS DOMAIN-CONTAINING PROTEIN"/>
    <property type="match status" value="1"/>
</dbReference>
<dbReference type="PROSITE" id="PS51371">
    <property type="entry name" value="CBS"/>
    <property type="match status" value="2"/>
</dbReference>
<dbReference type="InterPro" id="IPR018821">
    <property type="entry name" value="DUF294_put_nucleoTrafse_sb-bd"/>
</dbReference>
<dbReference type="SUPFAM" id="SSF51206">
    <property type="entry name" value="cAMP-binding domain-like"/>
    <property type="match status" value="1"/>
</dbReference>
<dbReference type="STRING" id="395494.Galf_2632"/>
<dbReference type="InterPro" id="IPR014710">
    <property type="entry name" value="RmlC-like_jellyroll"/>
</dbReference>
<dbReference type="Pfam" id="PF03445">
    <property type="entry name" value="DUF294"/>
    <property type="match status" value="1"/>
</dbReference>
<keyword evidence="6" id="KW-1185">Reference proteome</keyword>
<dbReference type="GO" id="GO:0008773">
    <property type="term" value="F:[protein-PII] uridylyltransferase activity"/>
    <property type="evidence" value="ECO:0007669"/>
    <property type="project" value="InterPro"/>
</dbReference>
<dbReference type="PROSITE" id="PS50042">
    <property type="entry name" value="CNMP_BINDING_3"/>
    <property type="match status" value="1"/>
</dbReference>
<dbReference type="EMBL" id="CP002159">
    <property type="protein sequence ID" value="ADL56628.1"/>
    <property type="molecule type" value="Genomic_DNA"/>
</dbReference>
<gene>
    <name evidence="5" type="ordered locus">Galf_2632</name>
</gene>